<evidence type="ECO:0000313" key="3">
    <source>
        <dbReference type="Proteomes" id="UP001322664"/>
    </source>
</evidence>
<dbReference type="InterPro" id="IPR013249">
    <property type="entry name" value="RNA_pol_sigma70_r4_t2"/>
</dbReference>
<dbReference type="InterPro" id="IPR036388">
    <property type="entry name" value="WH-like_DNA-bd_sf"/>
</dbReference>
<dbReference type="InterPro" id="IPR013324">
    <property type="entry name" value="RNA_pol_sigma_r3/r4-like"/>
</dbReference>
<sequence length="171" mass="19997">MVKYFPDLIEEYKQSLKKLQEIGGCSSMERDVKEAIQWMETGYDPAEYRAATRKDCYVMDHYLMQQFLLSVDCDFTASDSDQQQLNNEENRIDSMQSIIKEALVGLTENERKVFILIRAEYMTFAKVADILEITRSSVQSYLRRAELKIKNNINCKKLICHESGFIMKDSF</sequence>
<dbReference type="SUPFAM" id="SSF88659">
    <property type="entry name" value="Sigma3 and sigma4 domains of RNA polymerase sigma factors"/>
    <property type="match status" value="1"/>
</dbReference>
<dbReference type="EMBL" id="CP137624">
    <property type="protein sequence ID" value="WPK10589.1"/>
    <property type="molecule type" value="Genomic_DNA"/>
</dbReference>
<dbReference type="Pfam" id="PF08281">
    <property type="entry name" value="Sigma70_r4_2"/>
    <property type="match status" value="1"/>
</dbReference>
<gene>
    <name evidence="2" type="ORF">R6U77_11915</name>
</gene>
<accession>A0ABZ0RT51</accession>
<evidence type="ECO:0000313" key="2">
    <source>
        <dbReference type="EMBL" id="WPK10589.1"/>
    </source>
</evidence>
<reference evidence="2 3" key="1">
    <citation type="submission" date="2023-09" db="EMBL/GenBank/DDBJ databases">
        <authorList>
            <person name="Page C.A."/>
            <person name="Perez-Diaz I.M."/>
        </authorList>
    </citation>
    <scope>NUCLEOTIDE SEQUENCE [LARGE SCALE GENOMIC DNA]</scope>
    <source>
        <strain evidence="2 3">Ll15</strain>
    </source>
</reference>
<feature type="domain" description="RNA polymerase sigma factor 70 region 4 type 2" evidence="1">
    <location>
        <begin position="98"/>
        <end position="148"/>
    </location>
</feature>
<dbReference type="RefSeq" id="WP_319835800.1">
    <property type="nucleotide sequence ID" value="NZ_CP137624.1"/>
</dbReference>
<name>A0ABZ0RT51_9BACI</name>
<dbReference type="Gene3D" id="1.10.10.10">
    <property type="entry name" value="Winged helix-like DNA-binding domain superfamily/Winged helix DNA-binding domain"/>
    <property type="match status" value="1"/>
</dbReference>
<evidence type="ECO:0000259" key="1">
    <source>
        <dbReference type="Pfam" id="PF08281"/>
    </source>
</evidence>
<proteinExistence type="predicted"/>
<keyword evidence="3" id="KW-1185">Reference proteome</keyword>
<protein>
    <submittedName>
        <fullName evidence="2">Sigma factor-like helix-turn-helix DNA-binding protein</fullName>
    </submittedName>
</protein>
<dbReference type="CDD" id="cd06171">
    <property type="entry name" value="Sigma70_r4"/>
    <property type="match status" value="1"/>
</dbReference>
<dbReference type="Proteomes" id="UP001322664">
    <property type="component" value="Chromosome"/>
</dbReference>
<organism evidence="2 3">
    <name type="scientific">Lysinibacillus louembei</name>
    <dbReference type="NCBI Taxonomy" id="1470088"/>
    <lineage>
        <taxon>Bacteria</taxon>
        <taxon>Bacillati</taxon>
        <taxon>Bacillota</taxon>
        <taxon>Bacilli</taxon>
        <taxon>Bacillales</taxon>
        <taxon>Bacillaceae</taxon>
        <taxon>Lysinibacillus</taxon>
    </lineage>
</organism>